<keyword evidence="2" id="KW-0472">Membrane</keyword>
<keyword evidence="2" id="KW-1133">Transmembrane helix</keyword>
<dbReference type="Proteomes" id="UP000278143">
    <property type="component" value="Unassembled WGS sequence"/>
</dbReference>
<feature type="region of interest" description="Disordered" evidence="1">
    <location>
        <begin position="117"/>
        <end position="138"/>
    </location>
</feature>
<evidence type="ECO:0000313" key="4">
    <source>
        <dbReference type="Proteomes" id="UP000278143"/>
    </source>
</evidence>
<evidence type="ECO:0000256" key="1">
    <source>
        <dbReference type="SAM" id="MobiDB-lite"/>
    </source>
</evidence>
<keyword evidence="4" id="KW-1185">Reference proteome</keyword>
<protein>
    <submittedName>
        <fullName evidence="3">Uncharacterized protein</fullName>
    </submittedName>
</protein>
<feature type="region of interest" description="Disordered" evidence="1">
    <location>
        <begin position="345"/>
        <end position="364"/>
    </location>
</feature>
<dbReference type="AlphaFoldDB" id="A0A4P9Z1U5"/>
<feature type="compositionally biased region" description="Basic and acidic residues" evidence="1">
    <location>
        <begin position="117"/>
        <end position="131"/>
    </location>
</feature>
<reference evidence="4" key="1">
    <citation type="journal article" date="2018" name="Nat. Microbiol.">
        <title>Leveraging single-cell genomics to expand the fungal tree of life.</title>
        <authorList>
            <person name="Ahrendt S.R."/>
            <person name="Quandt C.A."/>
            <person name="Ciobanu D."/>
            <person name="Clum A."/>
            <person name="Salamov A."/>
            <person name="Andreopoulos B."/>
            <person name="Cheng J.F."/>
            <person name="Woyke T."/>
            <person name="Pelin A."/>
            <person name="Henrissat B."/>
            <person name="Reynolds N.K."/>
            <person name="Benny G.L."/>
            <person name="Smith M.E."/>
            <person name="James T.Y."/>
            <person name="Grigoriev I.V."/>
        </authorList>
    </citation>
    <scope>NUCLEOTIDE SEQUENCE [LARGE SCALE GENOMIC DNA]</scope>
    <source>
        <strain evidence="4">Benny S71-1</strain>
    </source>
</reference>
<feature type="region of interest" description="Disordered" evidence="1">
    <location>
        <begin position="304"/>
        <end position="328"/>
    </location>
</feature>
<evidence type="ECO:0000256" key="2">
    <source>
        <dbReference type="SAM" id="Phobius"/>
    </source>
</evidence>
<accession>A0A4P9Z1U5</accession>
<organism evidence="3 4">
    <name type="scientific">Syncephalis pseudoplumigaleata</name>
    <dbReference type="NCBI Taxonomy" id="1712513"/>
    <lineage>
        <taxon>Eukaryota</taxon>
        <taxon>Fungi</taxon>
        <taxon>Fungi incertae sedis</taxon>
        <taxon>Zoopagomycota</taxon>
        <taxon>Zoopagomycotina</taxon>
        <taxon>Zoopagomycetes</taxon>
        <taxon>Zoopagales</taxon>
        <taxon>Piptocephalidaceae</taxon>
        <taxon>Syncephalis</taxon>
    </lineage>
</organism>
<feature type="transmembrane region" description="Helical" evidence="2">
    <location>
        <begin position="66"/>
        <end position="88"/>
    </location>
</feature>
<dbReference type="EMBL" id="KZ989428">
    <property type="protein sequence ID" value="RKP26424.1"/>
    <property type="molecule type" value="Genomic_DNA"/>
</dbReference>
<feature type="region of interest" description="Disordered" evidence="1">
    <location>
        <begin position="184"/>
        <end position="208"/>
    </location>
</feature>
<name>A0A4P9Z1U5_9FUNG</name>
<gene>
    <name evidence="3" type="ORF">SYNPS1DRAFT_27881</name>
</gene>
<proteinExistence type="predicted"/>
<evidence type="ECO:0000313" key="3">
    <source>
        <dbReference type="EMBL" id="RKP26424.1"/>
    </source>
</evidence>
<keyword evidence="2" id="KW-0812">Transmembrane</keyword>
<sequence length="435" mass="47280">MNTMLPLSATPSSIRVACVHPPSRTLRRRTRARWLPLIIVLLQQPWPAVQAVCGDGRGCLLASLPISTAIIILSSALLISAMVLVMLVRHVRTARRHATRRRCVSIRPRCANGEPCRHHNAQCDKPNDPRHTPPPSPSSQWRWRFRFFSWLDNSGGRRQSRVACEKVELDQVITAMPSASKYSCATPAQSSANHHNNNSNNNSHNGHSRWHRMFCEITERPPSPPPPPPPSPVRLRSTRRWLLDSVLPASPYHPACTTGWPTMLPVCYSLEAALPARPPLALIAESHDDDGEASDSTMAVKTAMAEDTAAPWPSPPKRPLARAATWSPTRTTTAIALEHASAAAPLKAHTNASHDSSSSSNSNAETDGIAAKLAKAPWIATCPQAIEQSSMVADTLARSLTMTTPITTAAAAADAQADMIEHKLADQPQCIQSMA</sequence>
<feature type="compositionally biased region" description="Low complexity" evidence="1">
    <location>
        <begin position="190"/>
        <end position="205"/>
    </location>
</feature>